<dbReference type="SUPFAM" id="SSF53474">
    <property type="entry name" value="alpha/beta-Hydrolases"/>
    <property type="match status" value="1"/>
</dbReference>
<sequence length="210" mass="23749">MNKPPAVILLSGFGTSKLYCVNKDDDTKRQIIWPIQKTVKSILKLVFSSYHQNKLKLTYDENDPINGKSTDTCDVELDWSENYDVNLVSEVEGHMTVFANIIENLTDLGMVNMKNAFSLVFDTRLRPGKRTETDFRNILQISEDNKNGKSVIVTYSYGGFHALHALSTMTEEEIKKKIGKLIFMACPFGGIEAIILTLLTVSKSRFTEKI</sequence>
<dbReference type="Pfam" id="PF02450">
    <property type="entry name" value="LCAT"/>
    <property type="match status" value="1"/>
</dbReference>
<dbReference type="PANTHER" id="PTHR11440">
    <property type="entry name" value="LECITHIN-CHOLESTEROL ACYLTRANSFERASE-RELATED"/>
    <property type="match status" value="1"/>
</dbReference>
<dbReference type="Proteomes" id="UP000078046">
    <property type="component" value="Unassembled WGS sequence"/>
</dbReference>
<protein>
    <submittedName>
        <fullName evidence="1">Uncharacterized protein</fullName>
    </submittedName>
</protein>
<organism evidence="1 2">
    <name type="scientific">Intoshia linei</name>
    <dbReference type="NCBI Taxonomy" id="1819745"/>
    <lineage>
        <taxon>Eukaryota</taxon>
        <taxon>Metazoa</taxon>
        <taxon>Spiralia</taxon>
        <taxon>Lophotrochozoa</taxon>
        <taxon>Mesozoa</taxon>
        <taxon>Orthonectida</taxon>
        <taxon>Rhopaluridae</taxon>
        <taxon>Intoshia</taxon>
    </lineage>
</organism>
<comment type="caution">
    <text evidence="1">The sequence shown here is derived from an EMBL/GenBank/DDBJ whole genome shotgun (WGS) entry which is preliminary data.</text>
</comment>
<dbReference type="InterPro" id="IPR003386">
    <property type="entry name" value="LACT/PDAT_acylTrfase"/>
</dbReference>
<reference evidence="1 2" key="1">
    <citation type="submission" date="2016-04" db="EMBL/GenBank/DDBJ databases">
        <title>The genome of Intoshia linei affirms orthonectids as highly simplified spiralians.</title>
        <authorList>
            <person name="Mikhailov K.V."/>
            <person name="Slusarev G.S."/>
            <person name="Nikitin M.A."/>
            <person name="Logacheva M.D."/>
            <person name="Penin A."/>
            <person name="Aleoshin V."/>
            <person name="Panchin Y.V."/>
        </authorList>
    </citation>
    <scope>NUCLEOTIDE SEQUENCE [LARGE SCALE GENOMIC DNA]</scope>
    <source>
        <strain evidence="1">Intl2013</strain>
        <tissue evidence="1">Whole animal</tissue>
    </source>
</reference>
<dbReference type="Gene3D" id="3.40.50.1820">
    <property type="entry name" value="alpha/beta hydrolase"/>
    <property type="match status" value="1"/>
</dbReference>
<dbReference type="EMBL" id="LWCA01000356">
    <property type="protein sequence ID" value="OAF68966.1"/>
    <property type="molecule type" value="Genomic_DNA"/>
</dbReference>
<evidence type="ECO:0000313" key="1">
    <source>
        <dbReference type="EMBL" id="OAF68966.1"/>
    </source>
</evidence>
<dbReference type="InterPro" id="IPR029058">
    <property type="entry name" value="AB_hydrolase_fold"/>
</dbReference>
<accession>A0A177B419</accession>
<gene>
    <name evidence="1" type="ORF">A3Q56_03267</name>
</gene>
<name>A0A177B419_9BILA</name>
<proteinExistence type="predicted"/>
<keyword evidence="2" id="KW-1185">Reference proteome</keyword>
<dbReference type="GO" id="GO:0008374">
    <property type="term" value="F:O-acyltransferase activity"/>
    <property type="evidence" value="ECO:0007669"/>
    <property type="project" value="InterPro"/>
</dbReference>
<dbReference type="GO" id="GO:0006629">
    <property type="term" value="P:lipid metabolic process"/>
    <property type="evidence" value="ECO:0007669"/>
    <property type="project" value="InterPro"/>
</dbReference>
<dbReference type="AlphaFoldDB" id="A0A177B419"/>
<evidence type="ECO:0000313" key="2">
    <source>
        <dbReference type="Proteomes" id="UP000078046"/>
    </source>
</evidence>